<evidence type="ECO:0008006" key="3">
    <source>
        <dbReference type="Google" id="ProtNLM"/>
    </source>
</evidence>
<keyword evidence="2" id="KW-1185">Reference proteome</keyword>
<dbReference type="OrthoDB" id="2205812at2759"/>
<evidence type="ECO:0000313" key="1">
    <source>
        <dbReference type="EMBL" id="KIY45515.1"/>
    </source>
</evidence>
<gene>
    <name evidence="1" type="ORF">FISHEDRAFT_60947</name>
</gene>
<organism evidence="1 2">
    <name type="scientific">Fistulina hepatica ATCC 64428</name>
    <dbReference type="NCBI Taxonomy" id="1128425"/>
    <lineage>
        <taxon>Eukaryota</taxon>
        <taxon>Fungi</taxon>
        <taxon>Dikarya</taxon>
        <taxon>Basidiomycota</taxon>
        <taxon>Agaricomycotina</taxon>
        <taxon>Agaricomycetes</taxon>
        <taxon>Agaricomycetidae</taxon>
        <taxon>Agaricales</taxon>
        <taxon>Fistulinaceae</taxon>
        <taxon>Fistulina</taxon>
    </lineage>
</organism>
<proteinExistence type="predicted"/>
<protein>
    <recommendedName>
        <fullName evidence="3">Reverse transcriptase domain-containing protein</fullName>
    </recommendedName>
</protein>
<dbReference type="AlphaFoldDB" id="A0A0D7A459"/>
<dbReference type="Proteomes" id="UP000054144">
    <property type="component" value="Unassembled WGS sequence"/>
</dbReference>
<sequence>MDLAIEPLTQLLRDSDLEGFPIDQAPERLIAQMFTDDTTVFLSERDSLGTSGAKFNEDKTCIIPLGSDEYRDNLVQERIYNEDALPVPPNLEILKDGETTRILGGHIGNRWDCMSQWEPILQAVDSDLARWNLSHPTIKGRKHIIQMVPGSKTQYLACVQAAEEKPFWISKTEIKPLR</sequence>
<evidence type="ECO:0000313" key="2">
    <source>
        <dbReference type="Proteomes" id="UP000054144"/>
    </source>
</evidence>
<reference evidence="1 2" key="1">
    <citation type="journal article" date="2015" name="Fungal Genet. Biol.">
        <title>Evolution of novel wood decay mechanisms in Agaricales revealed by the genome sequences of Fistulina hepatica and Cylindrobasidium torrendii.</title>
        <authorList>
            <person name="Floudas D."/>
            <person name="Held B.W."/>
            <person name="Riley R."/>
            <person name="Nagy L.G."/>
            <person name="Koehler G."/>
            <person name="Ransdell A.S."/>
            <person name="Younus H."/>
            <person name="Chow J."/>
            <person name="Chiniquy J."/>
            <person name="Lipzen A."/>
            <person name="Tritt A."/>
            <person name="Sun H."/>
            <person name="Haridas S."/>
            <person name="LaButti K."/>
            <person name="Ohm R.A."/>
            <person name="Kues U."/>
            <person name="Blanchette R.A."/>
            <person name="Grigoriev I.V."/>
            <person name="Minto R.E."/>
            <person name="Hibbett D.S."/>
        </authorList>
    </citation>
    <scope>NUCLEOTIDE SEQUENCE [LARGE SCALE GENOMIC DNA]</scope>
    <source>
        <strain evidence="1 2">ATCC 64428</strain>
    </source>
</reference>
<dbReference type="EMBL" id="KN882047">
    <property type="protein sequence ID" value="KIY45515.1"/>
    <property type="molecule type" value="Genomic_DNA"/>
</dbReference>
<accession>A0A0D7A459</accession>
<name>A0A0D7A459_9AGAR</name>